<dbReference type="GO" id="GO:0016787">
    <property type="term" value="F:hydrolase activity"/>
    <property type="evidence" value="ECO:0007669"/>
    <property type="project" value="UniProtKB-KW"/>
</dbReference>
<keyword evidence="2" id="KW-0378">Hydrolase</keyword>
<evidence type="ECO:0000313" key="3">
    <source>
        <dbReference type="Proteomes" id="UP000191931"/>
    </source>
</evidence>
<name>A0A1W1HF47_9BACT</name>
<dbReference type="EMBL" id="FWEV01000183">
    <property type="protein sequence ID" value="SLM31056.1"/>
    <property type="molecule type" value="Genomic_DNA"/>
</dbReference>
<dbReference type="AlphaFoldDB" id="A0A1W1HF47"/>
<dbReference type="PANTHER" id="PTHR30399">
    <property type="entry name" value="UNCHARACTERIZED PROTEIN YGJP"/>
    <property type="match status" value="1"/>
</dbReference>
<sequence length="231" mass="26773">MPVAQYGTTEIHYSHIIDTSLKHGYITVDFYEGVVLKTPPIENDKADQLVISKGRWIMDKVKLVERIPQGEIITGSRLLYLGRRYYVQVTKDPAVKDALVRFTQSKLNIAINPDVEDRTSAIDKALENFTRDKAKEKILPRVKKWSETTGLIPNSVNLRKLSKRWGSCNNDNDILINFDAVKLPFSLIDYIIIHELTHIKHKDHSKDFYRELSKYAPDWEDMDERLGDMKL</sequence>
<dbReference type="InterPro" id="IPR002725">
    <property type="entry name" value="YgjP-like_metallopeptidase"/>
</dbReference>
<dbReference type="Proteomes" id="UP000191931">
    <property type="component" value="Unassembled WGS sequence"/>
</dbReference>
<reference evidence="2 3" key="1">
    <citation type="submission" date="2017-03" db="EMBL/GenBank/DDBJ databases">
        <authorList>
            <person name="Afonso C.L."/>
            <person name="Miller P.J."/>
            <person name="Scott M.A."/>
            <person name="Spackman E."/>
            <person name="Goraichik I."/>
            <person name="Dimitrov K.M."/>
            <person name="Suarez D.L."/>
            <person name="Swayne D.E."/>
        </authorList>
    </citation>
    <scope>NUCLEOTIDE SEQUENCE [LARGE SCALE GENOMIC DNA]</scope>
    <source>
        <strain evidence="2">PRJEB14757</strain>
    </source>
</reference>
<accession>A0A1W1HF47</accession>
<dbReference type="Gene3D" id="3.30.2010.10">
    <property type="entry name" value="Metalloproteases ('zincins'), catalytic domain"/>
    <property type="match status" value="1"/>
</dbReference>
<organism evidence="2 3">
    <name type="scientific">Desulfamplus magnetovallimortis</name>
    <dbReference type="NCBI Taxonomy" id="1246637"/>
    <lineage>
        <taxon>Bacteria</taxon>
        <taxon>Pseudomonadati</taxon>
        <taxon>Thermodesulfobacteriota</taxon>
        <taxon>Desulfobacteria</taxon>
        <taxon>Desulfobacterales</taxon>
        <taxon>Desulfobacteraceae</taxon>
        <taxon>Desulfamplus</taxon>
    </lineage>
</organism>
<dbReference type="InterPro" id="IPR053136">
    <property type="entry name" value="UTP_pyrophosphatase-like"/>
</dbReference>
<dbReference type="STRING" id="1246637.MTBBW1_2630001"/>
<dbReference type="RefSeq" id="WP_080809826.1">
    <property type="nucleotide sequence ID" value="NZ_LT828572.1"/>
</dbReference>
<gene>
    <name evidence="2" type="ORF">MTBBW1_2630001</name>
</gene>
<protein>
    <submittedName>
        <fullName evidence="2">Metal-dependent hydrolase family protein</fullName>
    </submittedName>
</protein>
<proteinExistence type="predicted"/>
<keyword evidence="3" id="KW-1185">Reference proteome</keyword>
<feature type="domain" description="YgjP-like metallopeptidase" evidence="1">
    <location>
        <begin position="24"/>
        <end position="226"/>
    </location>
</feature>
<dbReference type="PANTHER" id="PTHR30399:SF1">
    <property type="entry name" value="UTP PYROPHOSPHATASE"/>
    <property type="match status" value="1"/>
</dbReference>
<dbReference type="CDD" id="cd07344">
    <property type="entry name" value="M48_yhfN_like"/>
    <property type="match status" value="1"/>
</dbReference>
<evidence type="ECO:0000313" key="2">
    <source>
        <dbReference type="EMBL" id="SLM31056.1"/>
    </source>
</evidence>
<dbReference type="Pfam" id="PF01863">
    <property type="entry name" value="YgjP-like"/>
    <property type="match status" value="1"/>
</dbReference>
<dbReference type="OrthoDB" id="5321643at2"/>
<evidence type="ECO:0000259" key="1">
    <source>
        <dbReference type="Pfam" id="PF01863"/>
    </source>
</evidence>